<dbReference type="EMBL" id="CAJPEX010000005">
    <property type="protein sequence ID" value="CAG0912284.1"/>
    <property type="molecule type" value="Genomic_DNA"/>
</dbReference>
<feature type="compositionally biased region" description="Basic and acidic residues" evidence="1">
    <location>
        <begin position="280"/>
        <end position="291"/>
    </location>
</feature>
<protein>
    <recommendedName>
        <fullName evidence="3">C2 domain-containing protein</fullName>
    </recommendedName>
</protein>
<gene>
    <name evidence="4" type="ORF">NMOB1V02_LOCUS81</name>
</gene>
<dbReference type="PROSITE" id="PS50004">
    <property type="entry name" value="C2"/>
    <property type="match status" value="2"/>
</dbReference>
<dbReference type="SUPFAM" id="SSF49562">
    <property type="entry name" value="C2 domain (Calcium/lipid-binding domain, CaLB)"/>
    <property type="match status" value="2"/>
</dbReference>
<dbReference type="Proteomes" id="UP000678499">
    <property type="component" value="Unassembled WGS sequence"/>
</dbReference>
<dbReference type="OrthoDB" id="10259057at2759"/>
<dbReference type="InterPro" id="IPR035892">
    <property type="entry name" value="C2_domain_sf"/>
</dbReference>
<feature type="domain" description="C2" evidence="3">
    <location>
        <begin position="465"/>
        <end position="596"/>
    </location>
</feature>
<evidence type="ECO:0000313" key="4">
    <source>
        <dbReference type="EMBL" id="CAD7272132.1"/>
    </source>
</evidence>
<keyword evidence="5" id="KW-1185">Reference proteome</keyword>
<dbReference type="Pfam" id="PF00168">
    <property type="entry name" value="C2"/>
    <property type="match status" value="2"/>
</dbReference>
<feature type="transmembrane region" description="Helical" evidence="2">
    <location>
        <begin position="161"/>
        <end position="184"/>
    </location>
</feature>
<reference evidence="4" key="1">
    <citation type="submission" date="2020-11" db="EMBL/GenBank/DDBJ databases">
        <authorList>
            <person name="Tran Van P."/>
        </authorList>
    </citation>
    <scope>NUCLEOTIDE SEQUENCE</scope>
</reference>
<dbReference type="Gene3D" id="2.60.40.150">
    <property type="entry name" value="C2 domain"/>
    <property type="match status" value="2"/>
</dbReference>
<dbReference type="GO" id="GO:0030276">
    <property type="term" value="F:clathrin binding"/>
    <property type="evidence" value="ECO:0007669"/>
    <property type="project" value="TreeGrafter"/>
</dbReference>
<dbReference type="GO" id="GO:0000149">
    <property type="term" value="F:SNARE binding"/>
    <property type="evidence" value="ECO:0007669"/>
    <property type="project" value="TreeGrafter"/>
</dbReference>
<proteinExistence type="predicted"/>
<dbReference type="GO" id="GO:0005509">
    <property type="term" value="F:calcium ion binding"/>
    <property type="evidence" value="ECO:0007669"/>
    <property type="project" value="TreeGrafter"/>
</dbReference>
<keyword evidence="2" id="KW-0812">Transmembrane</keyword>
<dbReference type="GO" id="GO:0017156">
    <property type="term" value="P:calcium-ion regulated exocytosis"/>
    <property type="evidence" value="ECO:0007669"/>
    <property type="project" value="TreeGrafter"/>
</dbReference>
<dbReference type="EMBL" id="OA882042">
    <property type="protein sequence ID" value="CAD7272132.1"/>
    <property type="molecule type" value="Genomic_DNA"/>
</dbReference>
<dbReference type="GO" id="GO:0001786">
    <property type="term" value="F:phosphatidylserine binding"/>
    <property type="evidence" value="ECO:0007669"/>
    <property type="project" value="TreeGrafter"/>
</dbReference>
<evidence type="ECO:0000256" key="1">
    <source>
        <dbReference type="SAM" id="MobiDB-lite"/>
    </source>
</evidence>
<keyword evidence="2" id="KW-1133">Transmembrane helix</keyword>
<name>A0A7R9BD23_9CRUS</name>
<evidence type="ECO:0000256" key="2">
    <source>
        <dbReference type="SAM" id="Phobius"/>
    </source>
</evidence>
<accession>A0A7R9BD23</accession>
<dbReference type="PANTHER" id="PTHR10024">
    <property type="entry name" value="SYNAPTOTAGMIN"/>
    <property type="match status" value="1"/>
</dbReference>
<sequence>MRNERQLLRIMFRVAQVAIFAMLATAAASLPMRYDEQLAPGISADQAWRAAMLAQARLAGYERMPAETGNELWQGEVAQEPEEALPGDPQISYSRLQIPALNQPVGERVQGPTDDSGFSMLLARHPAVVPTSSTTTTSTGHGKFVEEFAGPRQESSASVSVLVLGSGSAVAVAVLVLVAVVLLVRKRRLSRASLKSLPPPKILINSPLEPYMTKRGAPFTFPYVSIPQVRKASEATDPYIPMRRHGVSLGATGAGSGDDATGSSLNPAVVAVQRPSFRESIYDPSDSRRNSNAENSETDDPSAIAAEIAAAEMPRSESANSLVSTLGKVGFMLQYSPETEELKVYIIGASGLNAKSRRHSVDPFIRLTIIPDKHQKFSTKVKRNTSNPIYDEEFAFSIKKTALDDKHLKLKACDYDKFSRQIVIGYVKFELKEAGIHSGVTREVKTGEFWRELKETLDTDTERCSVGGVLLSLKYDEISRLFSIDCIQARELRWQRESTSGLRFDNESIGGLYVKFELYEGKRVIKSKKTDIVRGTKDPIFDETFNMHVPGNYLYDIFCEVSVWYKGRFGRKKCIGKAAVGPVSFVSSPPGVAHWDEMMQKPNVKVSQWHTLQQ</sequence>
<dbReference type="CDD" id="cd00276">
    <property type="entry name" value="C2B_Synaptotagmin"/>
    <property type="match status" value="1"/>
</dbReference>
<dbReference type="SMART" id="SM00239">
    <property type="entry name" value="C2"/>
    <property type="match status" value="2"/>
</dbReference>
<dbReference type="InterPro" id="IPR000008">
    <property type="entry name" value="C2_dom"/>
</dbReference>
<feature type="domain" description="C2" evidence="3">
    <location>
        <begin position="325"/>
        <end position="444"/>
    </location>
</feature>
<organism evidence="4">
    <name type="scientific">Notodromas monacha</name>
    <dbReference type="NCBI Taxonomy" id="399045"/>
    <lineage>
        <taxon>Eukaryota</taxon>
        <taxon>Metazoa</taxon>
        <taxon>Ecdysozoa</taxon>
        <taxon>Arthropoda</taxon>
        <taxon>Crustacea</taxon>
        <taxon>Oligostraca</taxon>
        <taxon>Ostracoda</taxon>
        <taxon>Podocopa</taxon>
        <taxon>Podocopida</taxon>
        <taxon>Cypridocopina</taxon>
        <taxon>Cypridoidea</taxon>
        <taxon>Cyprididae</taxon>
        <taxon>Notodromas</taxon>
    </lineage>
</organism>
<feature type="region of interest" description="Disordered" evidence="1">
    <location>
        <begin position="280"/>
        <end position="302"/>
    </location>
</feature>
<dbReference type="GO" id="GO:0005544">
    <property type="term" value="F:calcium-dependent phospholipid binding"/>
    <property type="evidence" value="ECO:0007669"/>
    <property type="project" value="TreeGrafter"/>
</dbReference>
<dbReference type="AlphaFoldDB" id="A0A7R9BD23"/>
<evidence type="ECO:0000313" key="5">
    <source>
        <dbReference type="Proteomes" id="UP000678499"/>
    </source>
</evidence>
<dbReference type="GO" id="GO:0070382">
    <property type="term" value="C:exocytic vesicle"/>
    <property type="evidence" value="ECO:0007669"/>
    <property type="project" value="TreeGrafter"/>
</dbReference>
<evidence type="ECO:0000259" key="3">
    <source>
        <dbReference type="PROSITE" id="PS50004"/>
    </source>
</evidence>
<dbReference type="GO" id="GO:0005886">
    <property type="term" value="C:plasma membrane"/>
    <property type="evidence" value="ECO:0007669"/>
    <property type="project" value="TreeGrafter"/>
</dbReference>
<keyword evidence="2" id="KW-0472">Membrane</keyword>